<sequence>MRPDDQNQPKRIVSQYNQVYITLNEKGELLGWRLTKSTKFSEIEDLLQGIKQRLDSNDKTINVKLDLFHASQQITKTLNKAKTTANSFMREFSQIFRGDDDQGSARLKYTPAKEQLENNLNSLIERWINVPNSPLGNSRTTREIEHLRLHIQKGCLSDIPPGCGTERNEQLHRLLNRSFITGATRISVELVMALLFILFYYHTTKLSAFRHDCNARVVPIVPVNSIDNLQHDNSPHPPFTTGSSADDSTESNDPNISTHTEDLKRHLAGFGLEIESVSRDGDCAFRSIRRQLLKMDFEKTKGLEDHLRSLNLMASSEDEDTFTLQEVFVEEFIRGEDEYSGFVAESTTTFTERANEFRMKGVFDREIGDLVMKVCCNVFKVSIIIITSSRSTPVVSFVPVAFHYYDAGHYDAANQICTSGIEPCWSLNLMVGSEDEDTFTLRQLFVEEFIRGEDVAVSTTTFTERASEFRIKGVFDREIGDLVMKVCCNVLKVSIIIITSSRSTPVVPFVPDSPLSTTPIYIAFHYYGAGHYDATNQICTS</sequence>
<feature type="compositionally biased region" description="Polar residues" evidence="1">
    <location>
        <begin position="240"/>
        <end position="258"/>
    </location>
</feature>
<evidence type="ECO:0000259" key="2">
    <source>
        <dbReference type="PROSITE" id="PS50802"/>
    </source>
</evidence>
<dbReference type="Pfam" id="PF02338">
    <property type="entry name" value="OTU"/>
    <property type="match status" value="1"/>
</dbReference>
<dbReference type="Gene3D" id="3.90.70.80">
    <property type="match status" value="1"/>
</dbReference>
<comment type="caution">
    <text evidence="3">The sequence shown here is derived from an EMBL/GenBank/DDBJ whole genome shotgun (WGS) entry which is preliminary data.</text>
</comment>
<feature type="region of interest" description="Disordered" evidence="1">
    <location>
        <begin position="228"/>
        <end position="258"/>
    </location>
</feature>
<feature type="domain" description="OTU" evidence="2">
    <location>
        <begin position="272"/>
        <end position="416"/>
    </location>
</feature>
<gene>
    <name evidence="3" type="ORF">pdam_00010086</name>
</gene>
<reference evidence="3 4" key="1">
    <citation type="journal article" date="2018" name="Sci. Rep.">
        <title>Comparative analysis of the Pocillopora damicornis genome highlights role of immune system in coral evolution.</title>
        <authorList>
            <person name="Cunning R."/>
            <person name="Bay R.A."/>
            <person name="Gillette P."/>
            <person name="Baker A.C."/>
            <person name="Traylor-Knowles N."/>
        </authorList>
    </citation>
    <scope>NUCLEOTIDE SEQUENCE [LARGE SCALE GENOMIC DNA]</scope>
    <source>
        <strain evidence="3">RSMAS</strain>
        <tissue evidence="3">Whole animal</tissue>
    </source>
</reference>
<evidence type="ECO:0000313" key="3">
    <source>
        <dbReference type="EMBL" id="RMX44428.1"/>
    </source>
</evidence>
<dbReference type="InterPro" id="IPR003323">
    <property type="entry name" value="OTU_dom"/>
</dbReference>
<dbReference type="InterPro" id="IPR038765">
    <property type="entry name" value="Papain-like_cys_pep_sf"/>
</dbReference>
<feature type="non-terminal residue" evidence="3">
    <location>
        <position position="541"/>
    </location>
</feature>
<proteinExistence type="predicted"/>
<evidence type="ECO:0000313" key="4">
    <source>
        <dbReference type="Proteomes" id="UP000275408"/>
    </source>
</evidence>
<dbReference type="EMBL" id="RCHS01002985">
    <property type="protein sequence ID" value="RMX44428.1"/>
    <property type="molecule type" value="Genomic_DNA"/>
</dbReference>
<accession>A0A3M6TT08</accession>
<evidence type="ECO:0000256" key="1">
    <source>
        <dbReference type="SAM" id="MobiDB-lite"/>
    </source>
</evidence>
<dbReference type="STRING" id="46731.A0A3M6TT08"/>
<keyword evidence="4" id="KW-1185">Reference proteome</keyword>
<name>A0A3M6TT08_POCDA</name>
<organism evidence="3 4">
    <name type="scientific">Pocillopora damicornis</name>
    <name type="common">Cauliflower coral</name>
    <name type="synonym">Millepora damicornis</name>
    <dbReference type="NCBI Taxonomy" id="46731"/>
    <lineage>
        <taxon>Eukaryota</taxon>
        <taxon>Metazoa</taxon>
        <taxon>Cnidaria</taxon>
        <taxon>Anthozoa</taxon>
        <taxon>Hexacorallia</taxon>
        <taxon>Scleractinia</taxon>
        <taxon>Astrocoeniina</taxon>
        <taxon>Pocilloporidae</taxon>
        <taxon>Pocillopora</taxon>
    </lineage>
</organism>
<dbReference type="AlphaFoldDB" id="A0A3M6TT08"/>
<dbReference type="OrthoDB" id="5981390at2759"/>
<dbReference type="PROSITE" id="PS50802">
    <property type="entry name" value="OTU"/>
    <property type="match status" value="1"/>
</dbReference>
<protein>
    <recommendedName>
        <fullName evidence="2">OTU domain-containing protein</fullName>
    </recommendedName>
</protein>
<dbReference type="CDD" id="cd22744">
    <property type="entry name" value="OTU"/>
    <property type="match status" value="1"/>
</dbReference>
<dbReference type="Proteomes" id="UP000275408">
    <property type="component" value="Unassembled WGS sequence"/>
</dbReference>
<dbReference type="SUPFAM" id="SSF54001">
    <property type="entry name" value="Cysteine proteinases"/>
    <property type="match status" value="1"/>
</dbReference>